<evidence type="ECO:0000256" key="3">
    <source>
        <dbReference type="ARBA" id="ARBA00022729"/>
    </source>
</evidence>
<evidence type="ECO:0000256" key="9">
    <source>
        <dbReference type="SAM" id="MobiDB-lite"/>
    </source>
</evidence>
<evidence type="ECO:0000256" key="10">
    <source>
        <dbReference type="SAM" id="SignalP"/>
    </source>
</evidence>
<evidence type="ECO:0000256" key="2">
    <source>
        <dbReference type="ARBA" id="ARBA00022723"/>
    </source>
</evidence>
<dbReference type="GO" id="GO:0046872">
    <property type="term" value="F:metal ion binding"/>
    <property type="evidence" value="ECO:0007669"/>
    <property type="project" value="UniProtKB-KW"/>
</dbReference>
<keyword evidence="6" id="KW-0862">Zinc</keyword>
<dbReference type="Proteomes" id="UP000035760">
    <property type="component" value="Unassembled WGS sequence"/>
</dbReference>
<gene>
    <name evidence="11" type="ORF">BN873_20006</name>
</gene>
<keyword evidence="2" id="KW-0479">Metal-binding</keyword>
<feature type="region of interest" description="Disordered" evidence="9">
    <location>
        <begin position="252"/>
        <end position="271"/>
    </location>
</feature>
<sequence>MKATRFSVLSILLVLVFASAQAGNGWSDVGSPLSGQPEVIGSFTSGCIVGARTLPLVGDGYQVMRSSRNRYYGHPVLIQFLERLSRQAAANGSRLLIGDLGQPRGGPMPGGHRSHQTGLDADIWLLQQPRDRLLPRPNTESLGAPSMIRATEGTLNYANWSPRYRDTLRQAALSPEVDRIFVNAIIKQGLCNSETDRSWLNKVRPWWGHDAHFHVRLACPPGSPQCDSQKPVPYGDGCDPDLANWVRDIVNSARNPKPQKRPKPPSTENLPAACYQVLNGGMAQRYGQAPSGESTFPVRSNRNDAELMQ</sequence>
<accession>W6M2G1</accession>
<feature type="signal peptide" evidence="10">
    <location>
        <begin position="1"/>
        <end position="22"/>
    </location>
</feature>
<keyword evidence="1" id="KW-0645">Protease</keyword>
<feature type="region of interest" description="Disordered" evidence="9">
    <location>
        <begin position="284"/>
        <end position="309"/>
    </location>
</feature>
<evidence type="ECO:0000256" key="1">
    <source>
        <dbReference type="ARBA" id="ARBA00022670"/>
    </source>
</evidence>
<dbReference type="InterPro" id="IPR009045">
    <property type="entry name" value="Zn_M74/Hedgehog-like"/>
</dbReference>
<evidence type="ECO:0000313" key="12">
    <source>
        <dbReference type="Proteomes" id="UP000035760"/>
    </source>
</evidence>
<dbReference type="NCBIfam" id="NF006947">
    <property type="entry name" value="PRK09429.1"/>
    <property type="match status" value="1"/>
</dbReference>
<proteinExistence type="predicted"/>
<feature type="disulfide bond" evidence="8">
    <location>
        <begin position="219"/>
        <end position="226"/>
    </location>
</feature>
<dbReference type="GO" id="GO:0030288">
    <property type="term" value="C:outer membrane-bounded periplasmic space"/>
    <property type="evidence" value="ECO:0007669"/>
    <property type="project" value="InterPro"/>
</dbReference>
<feature type="disulfide bond" evidence="8">
    <location>
        <begin position="47"/>
        <end position="274"/>
    </location>
</feature>
<evidence type="ECO:0000256" key="4">
    <source>
        <dbReference type="ARBA" id="ARBA00022764"/>
    </source>
</evidence>
<feature type="disulfide bond" evidence="8">
    <location>
        <begin position="191"/>
        <end position="238"/>
    </location>
</feature>
<reference evidence="11" key="2">
    <citation type="submission" date="2014-03" db="EMBL/GenBank/DDBJ databases">
        <title>Candidatus Competibacter-lineage genomes retrieved from metagenomes reveal functional metabolic diversity.</title>
        <authorList>
            <person name="McIlroy S.J."/>
            <person name="Albertsen M."/>
            <person name="Andresen E.K."/>
            <person name="Saunders A.M."/>
            <person name="Kristiansen R."/>
            <person name="Stokholm-Bjerregaard M."/>
            <person name="Nielsen K.L."/>
            <person name="Nielsen P.H."/>
        </authorList>
    </citation>
    <scope>NUCLEOTIDE SEQUENCE</scope>
    <source>
        <strain evidence="11">Run_A_D11</strain>
    </source>
</reference>
<evidence type="ECO:0000313" key="11">
    <source>
        <dbReference type="EMBL" id="CDI01682.1"/>
    </source>
</evidence>
<dbReference type="AlphaFoldDB" id="W6M2G1"/>
<dbReference type="RefSeq" id="WP_071243995.1">
    <property type="nucleotide sequence ID" value="NZ_CBTJ020000025.1"/>
</dbReference>
<dbReference type="EMBL" id="CBTJ020000025">
    <property type="protein sequence ID" value="CDI01682.1"/>
    <property type="molecule type" value="Genomic_DNA"/>
</dbReference>
<dbReference type="OrthoDB" id="1467367at2"/>
<comment type="caution">
    <text evidence="11">The sequence shown here is derived from an EMBL/GenBank/DDBJ whole genome shotgun (WGS) entry which is preliminary data.</text>
</comment>
<dbReference type="GO" id="GO:0006508">
    <property type="term" value="P:proteolysis"/>
    <property type="evidence" value="ECO:0007669"/>
    <property type="project" value="UniProtKB-KW"/>
</dbReference>
<name>W6M2G1_9GAMM</name>
<evidence type="ECO:0000256" key="8">
    <source>
        <dbReference type="PIRSR" id="PIRSR018455-2"/>
    </source>
</evidence>
<feature type="compositionally biased region" description="Polar residues" evidence="9">
    <location>
        <begin position="291"/>
        <end position="300"/>
    </location>
</feature>
<evidence type="ECO:0000256" key="6">
    <source>
        <dbReference type="ARBA" id="ARBA00022833"/>
    </source>
</evidence>
<evidence type="ECO:0000256" key="7">
    <source>
        <dbReference type="ARBA" id="ARBA00023049"/>
    </source>
</evidence>
<dbReference type="GO" id="GO:0008237">
    <property type="term" value="F:metallopeptidase activity"/>
    <property type="evidence" value="ECO:0007669"/>
    <property type="project" value="UniProtKB-KW"/>
</dbReference>
<dbReference type="PIRSF" id="PIRSF018455">
    <property type="entry name" value="MepA"/>
    <property type="match status" value="1"/>
</dbReference>
<keyword evidence="5" id="KW-0378">Hydrolase</keyword>
<keyword evidence="8" id="KW-1015">Disulfide bond</keyword>
<evidence type="ECO:0000256" key="5">
    <source>
        <dbReference type="ARBA" id="ARBA00022801"/>
    </source>
</evidence>
<dbReference type="Pfam" id="PF03411">
    <property type="entry name" value="Peptidase_M74"/>
    <property type="match status" value="1"/>
</dbReference>
<organism evidence="11 12">
    <name type="scientific">Candidatus Competibacter denitrificans Run_A_D11</name>
    <dbReference type="NCBI Taxonomy" id="1400863"/>
    <lineage>
        <taxon>Bacteria</taxon>
        <taxon>Pseudomonadati</taxon>
        <taxon>Pseudomonadota</taxon>
        <taxon>Gammaproteobacteria</taxon>
        <taxon>Candidatus Competibacteraceae</taxon>
        <taxon>Candidatus Competibacter</taxon>
    </lineage>
</organism>
<protein>
    <submittedName>
        <fullName evidence="11">Peptidase U6 penicillin-insensitive murein endopeptidase</fullName>
    </submittedName>
</protein>
<keyword evidence="4" id="KW-0574">Periplasm</keyword>
<dbReference type="Gene3D" id="3.30.1380.10">
    <property type="match status" value="1"/>
</dbReference>
<dbReference type="STRING" id="1400863.BN873_20006"/>
<keyword evidence="12" id="KW-1185">Reference proteome</keyword>
<keyword evidence="3 10" id="KW-0732">Signal</keyword>
<feature type="chain" id="PRO_5004879909" evidence="10">
    <location>
        <begin position="23"/>
        <end position="309"/>
    </location>
</feature>
<dbReference type="InterPro" id="IPR005073">
    <property type="entry name" value="Peptidase_M74"/>
</dbReference>
<dbReference type="GO" id="GO:0004252">
    <property type="term" value="F:serine-type endopeptidase activity"/>
    <property type="evidence" value="ECO:0007669"/>
    <property type="project" value="InterPro"/>
</dbReference>
<dbReference type="SUPFAM" id="SSF55166">
    <property type="entry name" value="Hedgehog/DD-peptidase"/>
    <property type="match status" value="1"/>
</dbReference>
<keyword evidence="7" id="KW-0482">Metalloprotease</keyword>
<reference evidence="11" key="1">
    <citation type="submission" date="2013-07" db="EMBL/GenBank/DDBJ databases">
        <authorList>
            <person name="McIlroy S."/>
        </authorList>
    </citation>
    <scope>NUCLEOTIDE SEQUENCE [LARGE SCALE GENOMIC DNA]</scope>
    <source>
        <strain evidence="11">Run_A_D11</strain>
    </source>
</reference>